<accession>A0A131ZWA8</accession>
<gene>
    <name evidence="2" type="ORF">QR98_0014210</name>
</gene>
<evidence type="ECO:0000313" key="3">
    <source>
        <dbReference type="Proteomes" id="UP000616769"/>
    </source>
</evidence>
<name>A0A131ZWA8_SARSC</name>
<feature type="region of interest" description="Disordered" evidence="1">
    <location>
        <begin position="1"/>
        <end position="64"/>
    </location>
</feature>
<dbReference type="Proteomes" id="UP000616769">
    <property type="component" value="Unassembled WGS sequence"/>
</dbReference>
<proteinExistence type="predicted"/>
<dbReference type="VEuPathDB" id="VectorBase:SSCA001548"/>
<feature type="compositionally biased region" description="Low complexity" evidence="1">
    <location>
        <begin position="44"/>
        <end position="57"/>
    </location>
</feature>
<reference evidence="2 3" key="1">
    <citation type="journal article" date="2015" name="Parasit. Vectors">
        <title>Draft genome of the scabies mite.</title>
        <authorList>
            <person name="Rider S.D.Jr."/>
            <person name="Morgan M.S."/>
            <person name="Arlian L.G."/>
        </authorList>
    </citation>
    <scope>NUCLEOTIDE SEQUENCE [LARGE SCALE GENOMIC DNA]</scope>
    <source>
        <strain evidence="2">Arlian Lab</strain>
    </source>
</reference>
<sequence length="88" mass="9533">MLQSNSKESKTTSSSMKRSRSISTLDTNSIKTDPNIAETKAVRNKASTTTTSNNKNNNLHKKISKSSENLTTKLAAIIVTSPARLIPV</sequence>
<organism evidence="2 3">
    <name type="scientific">Sarcoptes scabiei</name>
    <name type="common">Itch mite</name>
    <name type="synonym">Acarus scabiei</name>
    <dbReference type="NCBI Taxonomy" id="52283"/>
    <lineage>
        <taxon>Eukaryota</taxon>
        <taxon>Metazoa</taxon>
        <taxon>Ecdysozoa</taxon>
        <taxon>Arthropoda</taxon>
        <taxon>Chelicerata</taxon>
        <taxon>Arachnida</taxon>
        <taxon>Acari</taxon>
        <taxon>Acariformes</taxon>
        <taxon>Sarcoptiformes</taxon>
        <taxon>Astigmata</taxon>
        <taxon>Psoroptidia</taxon>
        <taxon>Sarcoptoidea</taxon>
        <taxon>Sarcoptidae</taxon>
        <taxon>Sarcoptinae</taxon>
        <taxon>Sarcoptes</taxon>
    </lineage>
</organism>
<dbReference type="EMBL" id="JXLN01003565">
    <property type="protein sequence ID" value="KPM02994.1"/>
    <property type="molecule type" value="Genomic_DNA"/>
</dbReference>
<feature type="compositionally biased region" description="Low complexity" evidence="1">
    <location>
        <begin position="1"/>
        <end position="24"/>
    </location>
</feature>
<protein>
    <submittedName>
        <fullName evidence="2">Uncharacterized protein</fullName>
    </submittedName>
</protein>
<evidence type="ECO:0000256" key="1">
    <source>
        <dbReference type="SAM" id="MobiDB-lite"/>
    </source>
</evidence>
<evidence type="ECO:0000313" key="2">
    <source>
        <dbReference type="EMBL" id="KPM02994.1"/>
    </source>
</evidence>
<comment type="caution">
    <text evidence="2">The sequence shown here is derived from an EMBL/GenBank/DDBJ whole genome shotgun (WGS) entry which is preliminary data.</text>
</comment>
<dbReference type="AlphaFoldDB" id="A0A131ZWA8"/>